<dbReference type="InterPro" id="IPR013249">
    <property type="entry name" value="RNA_pol_sigma70_r4_t2"/>
</dbReference>
<dbReference type="InterPro" id="IPR013325">
    <property type="entry name" value="RNA_pol_sigma_r2"/>
</dbReference>
<dbReference type="GO" id="GO:0016987">
    <property type="term" value="F:sigma factor activity"/>
    <property type="evidence" value="ECO:0007669"/>
    <property type="project" value="UniProtKB-KW"/>
</dbReference>
<name>A0A1M5FHS0_9BACT</name>
<evidence type="ECO:0000256" key="2">
    <source>
        <dbReference type="ARBA" id="ARBA00023015"/>
    </source>
</evidence>
<keyword evidence="4 6" id="KW-0238">DNA-binding</keyword>
<evidence type="ECO:0000256" key="3">
    <source>
        <dbReference type="ARBA" id="ARBA00023082"/>
    </source>
</evidence>
<organism evidence="8 9">
    <name type="scientific">Mariniphaga anaerophila</name>
    <dbReference type="NCBI Taxonomy" id="1484053"/>
    <lineage>
        <taxon>Bacteria</taxon>
        <taxon>Pseudomonadati</taxon>
        <taxon>Bacteroidota</taxon>
        <taxon>Bacteroidia</taxon>
        <taxon>Marinilabiliales</taxon>
        <taxon>Prolixibacteraceae</taxon>
        <taxon>Mariniphaga</taxon>
    </lineage>
</organism>
<evidence type="ECO:0000256" key="6">
    <source>
        <dbReference type="RuleBase" id="RU000716"/>
    </source>
</evidence>
<sequence>MLIFVSDSISLLLKSDLILKKDILNTELVKLLRKGDMAAFDAIYNRYCHKLHQFVFMYLKQEEDAEEIVQEVFIKIWESRAKIDVYSSFESFLFTIAYNSTMSLLRKRVSETKSREYLRSLQRIDAAEQVIDEIQFKELNNKIESLLTQLTPRQKEIYHLSREEGLTHSEIAEKLNISESTVNNHLVTTLKFIKLHVDSSLVINALFLCLFF</sequence>
<evidence type="ECO:0000313" key="8">
    <source>
        <dbReference type="EMBL" id="SHF90692.1"/>
    </source>
</evidence>
<dbReference type="AlphaFoldDB" id="A0A1M5FHS0"/>
<dbReference type="STRING" id="1484053.SAMN05444274_11257"/>
<dbReference type="InterPro" id="IPR036388">
    <property type="entry name" value="WH-like_DNA-bd_sf"/>
</dbReference>
<dbReference type="GO" id="GO:0003677">
    <property type="term" value="F:DNA binding"/>
    <property type="evidence" value="ECO:0007669"/>
    <property type="project" value="UniProtKB-KW"/>
</dbReference>
<keyword evidence="3 6" id="KW-0731">Sigma factor</keyword>
<dbReference type="PANTHER" id="PTHR43133">
    <property type="entry name" value="RNA POLYMERASE ECF-TYPE SIGMA FACTO"/>
    <property type="match status" value="1"/>
</dbReference>
<dbReference type="PANTHER" id="PTHR43133:SF46">
    <property type="entry name" value="RNA POLYMERASE SIGMA-70 FACTOR ECF SUBFAMILY"/>
    <property type="match status" value="1"/>
</dbReference>
<dbReference type="InterPro" id="IPR007627">
    <property type="entry name" value="RNA_pol_sigma70_r2"/>
</dbReference>
<dbReference type="SUPFAM" id="SSF88659">
    <property type="entry name" value="Sigma3 and sigma4 domains of RNA polymerase sigma factors"/>
    <property type="match status" value="1"/>
</dbReference>
<dbReference type="SUPFAM" id="SSF88946">
    <property type="entry name" value="Sigma2 domain of RNA polymerase sigma factors"/>
    <property type="match status" value="1"/>
</dbReference>
<gene>
    <name evidence="8" type="ORF">SAMN05444274_11257</name>
</gene>
<dbReference type="CDD" id="cd06171">
    <property type="entry name" value="Sigma70_r4"/>
    <property type="match status" value="1"/>
</dbReference>
<reference evidence="8 9" key="1">
    <citation type="submission" date="2016-11" db="EMBL/GenBank/DDBJ databases">
        <authorList>
            <person name="Jaros S."/>
            <person name="Januszkiewicz K."/>
            <person name="Wedrychowicz H."/>
        </authorList>
    </citation>
    <scope>NUCLEOTIDE SEQUENCE [LARGE SCALE GENOMIC DNA]</scope>
    <source>
        <strain evidence="8 9">DSM 26910</strain>
    </source>
</reference>
<dbReference type="Gene3D" id="1.10.1740.10">
    <property type="match status" value="1"/>
</dbReference>
<keyword evidence="5 6" id="KW-0804">Transcription</keyword>
<proteinExistence type="inferred from homology"/>
<dbReference type="InterPro" id="IPR000792">
    <property type="entry name" value="Tscrpt_reg_LuxR_C"/>
</dbReference>
<dbReference type="PROSITE" id="PS01063">
    <property type="entry name" value="SIGMA70_ECF"/>
    <property type="match status" value="1"/>
</dbReference>
<dbReference type="InterPro" id="IPR039425">
    <property type="entry name" value="RNA_pol_sigma-70-like"/>
</dbReference>
<comment type="similarity">
    <text evidence="1 6">Belongs to the sigma-70 factor family. ECF subfamily.</text>
</comment>
<keyword evidence="9" id="KW-1185">Reference proteome</keyword>
<evidence type="ECO:0000256" key="5">
    <source>
        <dbReference type="ARBA" id="ARBA00023163"/>
    </source>
</evidence>
<dbReference type="Pfam" id="PF04542">
    <property type="entry name" value="Sigma70_r2"/>
    <property type="match status" value="1"/>
</dbReference>
<dbReference type="NCBIfam" id="TIGR02937">
    <property type="entry name" value="sigma70-ECF"/>
    <property type="match status" value="1"/>
</dbReference>
<dbReference type="Pfam" id="PF08281">
    <property type="entry name" value="Sigma70_r4_2"/>
    <property type="match status" value="1"/>
</dbReference>
<dbReference type="SMART" id="SM00421">
    <property type="entry name" value="HTH_LUXR"/>
    <property type="match status" value="1"/>
</dbReference>
<feature type="domain" description="HTH luxR-type" evidence="7">
    <location>
        <begin position="147"/>
        <end position="205"/>
    </location>
</feature>
<dbReference type="Gene3D" id="1.10.10.10">
    <property type="entry name" value="Winged helix-like DNA-binding domain superfamily/Winged helix DNA-binding domain"/>
    <property type="match status" value="1"/>
</dbReference>
<dbReference type="GO" id="GO:0006352">
    <property type="term" value="P:DNA-templated transcription initiation"/>
    <property type="evidence" value="ECO:0007669"/>
    <property type="project" value="InterPro"/>
</dbReference>
<evidence type="ECO:0000256" key="4">
    <source>
        <dbReference type="ARBA" id="ARBA00023125"/>
    </source>
</evidence>
<dbReference type="Proteomes" id="UP000184164">
    <property type="component" value="Unassembled WGS sequence"/>
</dbReference>
<dbReference type="InterPro" id="IPR013324">
    <property type="entry name" value="RNA_pol_sigma_r3/r4-like"/>
</dbReference>
<protein>
    <recommendedName>
        <fullName evidence="6">RNA polymerase sigma factor</fullName>
    </recommendedName>
</protein>
<dbReference type="InterPro" id="IPR014284">
    <property type="entry name" value="RNA_pol_sigma-70_dom"/>
</dbReference>
<dbReference type="NCBIfam" id="TIGR02985">
    <property type="entry name" value="Sig70_bacteroi1"/>
    <property type="match status" value="1"/>
</dbReference>
<keyword evidence="2 6" id="KW-0805">Transcription regulation</keyword>
<evidence type="ECO:0000259" key="7">
    <source>
        <dbReference type="SMART" id="SM00421"/>
    </source>
</evidence>
<dbReference type="InterPro" id="IPR000838">
    <property type="entry name" value="RNA_pol_sigma70_ECF_CS"/>
</dbReference>
<accession>A0A1M5FHS0</accession>
<dbReference type="EMBL" id="FQUM01000012">
    <property type="protein sequence ID" value="SHF90692.1"/>
    <property type="molecule type" value="Genomic_DNA"/>
</dbReference>
<dbReference type="InterPro" id="IPR014327">
    <property type="entry name" value="RNA_pol_sigma70_bacteroid"/>
</dbReference>
<evidence type="ECO:0000313" key="9">
    <source>
        <dbReference type="Proteomes" id="UP000184164"/>
    </source>
</evidence>
<evidence type="ECO:0000256" key="1">
    <source>
        <dbReference type="ARBA" id="ARBA00010641"/>
    </source>
</evidence>
<dbReference type="OrthoDB" id="1342792at2"/>